<comment type="caution">
    <text evidence="2">The sequence shown here is derived from an EMBL/GenBank/DDBJ whole genome shotgun (WGS) entry which is preliminary data.</text>
</comment>
<reference evidence="2 3" key="1">
    <citation type="submission" date="2024-08" db="EMBL/GenBank/DDBJ databases">
        <authorList>
            <person name="Cucini C."/>
            <person name="Frati F."/>
        </authorList>
    </citation>
    <scope>NUCLEOTIDE SEQUENCE [LARGE SCALE GENOMIC DNA]</scope>
</reference>
<evidence type="ECO:0000313" key="3">
    <source>
        <dbReference type="Proteomes" id="UP001642540"/>
    </source>
</evidence>
<name>A0ABP1R3U4_9HEXA</name>
<gene>
    <name evidence="2" type="ORF">ODALV1_LOCUS16935</name>
</gene>
<accession>A0ABP1R3U4</accession>
<dbReference type="EMBL" id="CAXLJM020000051">
    <property type="protein sequence ID" value="CAL8115616.1"/>
    <property type="molecule type" value="Genomic_DNA"/>
</dbReference>
<proteinExistence type="predicted"/>
<dbReference type="Proteomes" id="UP001642540">
    <property type="component" value="Unassembled WGS sequence"/>
</dbReference>
<feature type="compositionally biased region" description="Basic and acidic residues" evidence="1">
    <location>
        <begin position="35"/>
        <end position="44"/>
    </location>
</feature>
<keyword evidence="3" id="KW-1185">Reference proteome</keyword>
<feature type="compositionally biased region" description="Polar residues" evidence="1">
    <location>
        <begin position="1"/>
        <end position="19"/>
    </location>
</feature>
<sequence length="72" mass="7769">MFMMSTSATYGSEVTSGNSHFGEATAGQDTSSVKGPEESSLERVVKRLPSISSIQKAEEYLKATTFTNKWTG</sequence>
<organism evidence="2 3">
    <name type="scientific">Orchesella dallaii</name>
    <dbReference type="NCBI Taxonomy" id="48710"/>
    <lineage>
        <taxon>Eukaryota</taxon>
        <taxon>Metazoa</taxon>
        <taxon>Ecdysozoa</taxon>
        <taxon>Arthropoda</taxon>
        <taxon>Hexapoda</taxon>
        <taxon>Collembola</taxon>
        <taxon>Entomobryomorpha</taxon>
        <taxon>Entomobryoidea</taxon>
        <taxon>Orchesellidae</taxon>
        <taxon>Orchesellinae</taxon>
        <taxon>Orchesella</taxon>
    </lineage>
</organism>
<feature type="region of interest" description="Disordered" evidence="1">
    <location>
        <begin position="1"/>
        <end position="44"/>
    </location>
</feature>
<protein>
    <submittedName>
        <fullName evidence="2">Uncharacterized protein</fullName>
    </submittedName>
</protein>
<evidence type="ECO:0000256" key="1">
    <source>
        <dbReference type="SAM" id="MobiDB-lite"/>
    </source>
</evidence>
<evidence type="ECO:0000313" key="2">
    <source>
        <dbReference type="EMBL" id="CAL8115616.1"/>
    </source>
</evidence>